<sequence>MLVVPFNPRRPIQCSSSHSILLPHSILVLPPFETRPRTANITNNPSSISWLICSRPPHAVGTSQRSNTGTTVVGPSIPGANSAGPECWDSPRKGSSAVGNVQFEGLGGWRGDSEDEGKRSTLLPHPKPGFFSSIHSRGHSLALAIRSPSTRHPLAILSRHPLSRPSATINHVLTLSS</sequence>
<accession>A0A4Z1P2E4</accession>
<feature type="compositionally biased region" description="Polar residues" evidence="1">
    <location>
        <begin position="61"/>
        <end position="73"/>
    </location>
</feature>
<proteinExistence type="predicted"/>
<evidence type="ECO:0000256" key="1">
    <source>
        <dbReference type="SAM" id="MobiDB-lite"/>
    </source>
</evidence>
<comment type="caution">
    <text evidence="2">The sequence shown here is derived from an EMBL/GenBank/DDBJ whole genome shotgun (WGS) entry which is preliminary data.</text>
</comment>
<name>A0A4Z1P2E4_9PEZI</name>
<feature type="region of interest" description="Disordered" evidence="1">
    <location>
        <begin position="60"/>
        <end position="94"/>
    </location>
</feature>
<protein>
    <submittedName>
        <fullName evidence="2">Uncharacterized protein</fullName>
    </submittedName>
</protein>
<evidence type="ECO:0000313" key="3">
    <source>
        <dbReference type="Proteomes" id="UP000298493"/>
    </source>
</evidence>
<dbReference type="EMBL" id="SNSC02000014">
    <property type="protein sequence ID" value="TID18270.1"/>
    <property type="molecule type" value="Genomic_DNA"/>
</dbReference>
<organism evidence="2 3">
    <name type="scientific">Venturia nashicola</name>
    <dbReference type="NCBI Taxonomy" id="86259"/>
    <lineage>
        <taxon>Eukaryota</taxon>
        <taxon>Fungi</taxon>
        <taxon>Dikarya</taxon>
        <taxon>Ascomycota</taxon>
        <taxon>Pezizomycotina</taxon>
        <taxon>Dothideomycetes</taxon>
        <taxon>Pleosporomycetidae</taxon>
        <taxon>Venturiales</taxon>
        <taxon>Venturiaceae</taxon>
        <taxon>Venturia</taxon>
    </lineage>
</organism>
<evidence type="ECO:0000313" key="2">
    <source>
        <dbReference type="EMBL" id="TID18270.1"/>
    </source>
</evidence>
<keyword evidence="3" id="KW-1185">Reference proteome</keyword>
<reference evidence="2 3" key="1">
    <citation type="submission" date="2019-04" db="EMBL/GenBank/DDBJ databases">
        <title>High contiguity whole genome sequence and gene annotation resource for two Venturia nashicola isolates.</title>
        <authorList>
            <person name="Prokchorchik M."/>
            <person name="Won K."/>
            <person name="Lee Y."/>
            <person name="Choi E.D."/>
            <person name="Segonzac C."/>
            <person name="Sohn K.H."/>
        </authorList>
    </citation>
    <scope>NUCLEOTIDE SEQUENCE [LARGE SCALE GENOMIC DNA]</scope>
    <source>
        <strain evidence="2 3">PRI2</strain>
    </source>
</reference>
<gene>
    <name evidence="2" type="ORF">E6O75_ATG06346</name>
</gene>
<dbReference type="Proteomes" id="UP000298493">
    <property type="component" value="Unassembled WGS sequence"/>
</dbReference>
<dbReference type="AlphaFoldDB" id="A0A4Z1P2E4"/>